<dbReference type="CDD" id="cd06261">
    <property type="entry name" value="TM_PBP2"/>
    <property type="match status" value="1"/>
</dbReference>
<evidence type="ECO:0000256" key="4">
    <source>
        <dbReference type="ARBA" id="ARBA00022475"/>
    </source>
</evidence>
<dbReference type="InterPro" id="IPR050901">
    <property type="entry name" value="BP-dep_ABC_trans_perm"/>
</dbReference>
<dbReference type="Proteomes" id="UP000018211">
    <property type="component" value="Unassembled WGS sequence"/>
</dbReference>
<evidence type="ECO:0000313" key="12">
    <source>
        <dbReference type="Proteomes" id="UP000018211"/>
    </source>
</evidence>
<keyword evidence="11" id="KW-0762">Sugar transport</keyword>
<feature type="transmembrane region" description="Helical" evidence="8">
    <location>
        <begin position="206"/>
        <end position="230"/>
    </location>
</feature>
<dbReference type="PANTHER" id="PTHR32243">
    <property type="entry name" value="MALTOSE TRANSPORT SYSTEM PERMEASE-RELATED"/>
    <property type="match status" value="1"/>
</dbReference>
<dbReference type="Gene3D" id="1.10.3720.10">
    <property type="entry name" value="MetI-like"/>
    <property type="match status" value="2"/>
</dbReference>
<feature type="transmembrane region" description="Helical" evidence="8">
    <location>
        <begin position="49"/>
        <end position="68"/>
    </location>
</feature>
<dbReference type="Pfam" id="PF00528">
    <property type="entry name" value="BPD_transp_1"/>
    <property type="match status" value="1"/>
</dbReference>
<dbReference type="InterPro" id="IPR000515">
    <property type="entry name" value="MetI-like"/>
</dbReference>
<name>A0AAV2VRC4_9VIBR</name>
<evidence type="ECO:0000256" key="3">
    <source>
        <dbReference type="ARBA" id="ARBA00022448"/>
    </source>
</evidence>
<evidence type="ECO:0000256" key="7">
    <source>
        <dbReference type="ARBA" id="ARBA00023136"/>
    </source>
</evidence>
<evidence type="ECO:0000256" key="2">
    <source>
        <dbReference type="ARBA" id="ARBA00009047"/>
    </source>
</evidence>
<dbReference type="AlphaFoldDB" id="A0AAV2VRC4"/>
<comment type="caution">
    <text evidence="11">The sequence shown here is derived from an EMBL/GenBank/DDBJ whole genome shotgun (WGS) entry which is preliminary data.</text>
</comment>
<feature type="transmembrane region" description="Helical" evidence="8">
    <location>
        <begin position="171"/>
        <end position="194"/>
    </location>
</feature>
<evidence type="ECO:0000256" key="8">
    <source>
        <dbReference type="RuleBase" id="RU363032"/>
    </source>
</evidence>
<accession>A0AAV2VRC4</accession>
<dbReference type="SUPFAM" id="SSF161098">
    <property type="entry name" value="MetI-like"/>
    <property type="match status" value="2"/>
</dbReference>
<feature type="transmembrane region" description="Helical" evidence="8">
    <location>
        <begin position="146"/>
        <end position="165"/>
    </location>
</feature>
<evidence type="ECO:0000256" key="6">
    <source>
        <dbReference type="ARBA" id="ARBA00022989"/>
    </source>
</evidence>
<evidence type="ECO:0000259" key="10">
    <source>
        <dbReference type="PROSITE" id="PS50928"/>
    </source>
</evidence>
<dbReference type="PROSITE" id="PS50928">
    <property type="entry name" value="ABC_TM1"/>
    <property type="match status" value="1"/>
</dbReference>
<dbReference type="GO" id="GO:0005886">
    <property type="term" value="C:plasma membrane"/>
    <property type="evidence" value="ECO:0007669"/>
    <property type="project" value="UniProtKB-SubCell"/>
</dbReference>
<reference evidence="11 12" key="1">
    <citation type="journal article" date="2013" name="ISME J.">
        <title>Comparative genomics of pathogenic lineages of Vibrio nigripulchritudo identifies virulence-associated traits.</title>
        <authorList>
            <person name="Goudenege D."/>
            <person name="Labreuche Y."/>
            <person name="Krin E."/>
            <person name="Ansquer D."/>
            <person name="Mangenot S."/>
            <person name="Calteau A."/>
            <person name="Medigue C."/>
            <person name="Mazel D."/>
            <person name="Polz M.F."/>
            <person name="Le Roux F."/>
        </authorList>
    </citation>
    <scope>NUCLEOTIDE SEQUENCE [LARGE SCALE GENOMIC DNA]</scope>
    <source>
        <strain evidence="11 12">SOn1</strain>
    </source>
</reference>
<keyword evidence="6 8" id="KW-1133">Transmembrane helix</keyword>
<comment type="subcellular location">
    <subcellularLocation>
        <location evidence="1 8">Cell membrane</location>
        <topology evidence="1 8">Multi-pass membrane protein</topology>
    </subcellularLocation>
</comment>
<keyword evidence="7 8" id="KW-0472">Membrane</keyword>
<comment type="similarity">
    <text evidence="2">Belongs to the binding-protein-dependent transport system permease family. MalFG subfamily.</text>
</comment>
<feature type="transmembrane region" description="Helical" evidence="8">
    <location>
        <begin position="242"/>
        <end position="262"/>
    </location>
</feature>
<feature type="transmembrane region" description="Helical" evidence="8">
    <location>
        <begin position="119"/>
        <end position="139"/>
    </location>
</feature>
<feature type="domain" description="ABC transmembrane type-1" evidence="10">
    <location>
        <begin position="114"/>
        <end position="366"/>
    </location>
</feature>
<protein>
    <submittedName>
        <fullName evidence="11">ABC-type sugar transport system,permease component</fullName>
    </submittedName>
</protein>
<sequence length="379" mass="41740">MTDFATDKLSTSNTDVKPAMSKPSSGNSSHRQTEPHSVKQAQTDLTFKWIATIGCIVWLLFLLAPFYWVTVTAFKPPQAVNGGATYLPFIDFAPTLEAFREVISGIRGDFVGPFWHSSLIALVSTCLSVLLGSMAAYGIARFEFRIRLLAGVTFAVVGIGGFLALTELAEFAIPQAILISLVAAFVSSFFINKLRLPGPVLGNDDVTFWFVSQRMFPPIVSAFALYLFYAELGKQGVQLLDSFFGMVVAYTAFGLPLAVWLMRDFFRSIPVEVEEAAMVENVPRLRIFFDIVLPMSKPGLIATFMITLSFIWNEFLFALLLTSSRWQTLPVVLAGQNSSRGDEWWAISVATLISIIPMIIVVSLLGRLMKSGLLSGSIK</sequence>
<dbReference type="EMBL" id="CAOF01000113">
    <property type="protein sequence ID" value="CCO47110.1"/>
    <property type="molecule type" value="Genomic_DNA"/>
</dbReference>
<evidence type="ECO:0000256" key="1">
    <source>
        <dbReference type="ARBA" id="ARBA00004651"/>
    </source>
</evidence>
<dbReference type="GO" id="GO:0055085">
    <property type="term" value="P:transmembrane transport"/>
    <property type="evidence" value="ECO:0007669"/>
    <property type="project" value="InterPro"/>
</dbReference>
<feature type="region of interest" description="Disordered" evidence="9">
    <location>
        <begin position="1"/>
        <end position="37"/>
    </location>
</feature>
<keyword evidence="4" id="KW-1003">Cell membrane</keyword>
<evidence type="ECO:0000313" key="11">
    <source>
        <dbReference type="EMBL" id="CCO47110.1"/>
    </source>
</evidence>
<gene>
    <name evidence="11" type="ORF">VIBNISOn1_230009</name>
</gene>
<evidence type="ECO:0000256" key="5">
    <source>
        <dbReference type="ARBA" id="ARBA00022692"/>
    </source>
</evidence>
<proteinExistence type="inferred from homology"/>
<organism evidence="11 12">
    <name type="scientific">Vibrio nigripulchritudo SOn1</name>
    <dbReference type="NCBI Taxonomy" id="1238450"/>
    <lineage>
        <taxon>Bacteria</taxon>
        <taxon>Pseudomonadati</taxon>
        <taxon>Pseudomonadota</taxon>
        <taxon>Gammaproteobacteria</taxon>
        <taxon>Vibrionales</taxon>
        <taxon>Vibrionaceae</taxon>
        <taxon>Vibrio</taxon>
    </lineage>
</organism>
<feature type="transmembrane region" description="Helical" evidence="8">
    <location>
        <begin position="344"/>
        <end position="365"/>
    </location>
</feature>
<dbReference type="InterPro" id="IPR035906">
    <property type="entry name" value="MetI-like_sf"/>
</dbReference>
<dbReference type="PANTHER" id="PTHR32243:SF52">
    <property type="entry name" value="ABC TRANSPORTER PERMEASE PROTEIN"/>
    <property type="match status" value="1"/>
</dbReference>
<dbReference type="RefSeq" id="WP_004406824.1">
    <property type="nucleotide sequence ID" value="NZ_LK391965.1"/>
</dbReference>
<keyword evidence="3 8" id="KW-0813">Transport</keyword>
<evidence type="ECO:0000256" key="9">
    <source>
        <dbReference type="SAM" id="MobiDB-lite"/>
    </source>
</evidence>
<feature type="transmembrane region" description="Helical" evidence="8">
    <location>
        <begin position="300"/>
        <end position="324"/>
    </location>
</feature>
<keyword evidence="5 8" id="KW-0812">Transmembrane</keyword>